<reference evidence="1" key="2">
    <citation type="submission" date="2020-11" db="EMBL/GenBank/DDBJ databases">
        <authorList>
            <person name="McCartney M.A."/>
            <person name="Auch B."/>
            <person name="Kono T."/>
            <person name="Mallez S."/>
            <person name="Becker A."/>
            <person name="Gohl D.M."/>
            <person name="Silverstein K.A.T."/>
            <person name="Koren S."/>
            <person name="Bechman K.B."/>
            <person name="Herman A."/>
            <person name="Abrahante J.E."/>
            <person name="Garbe J."/>
        </authorList>
    </citation>
    <scope>NUCLEOTIDE SEQUENCE</scope>
    <source>
        <strain evidence="1">Duluth1</strain>
        <tissue evidence="1">Whole animal</tissue>
    </source>
</reference>
<sequence>MGEPEILAQNRDAWRKLVRPLCPTRGKDDRDNLPRPDVEITLITSATVTIGYRGGDHIIVKMATSMPRK</sequence>
<keyword evidence="2" id="KW-1185">Reference proteome</keyword>
<accession>A0A9D4F381</accession>
<evidence type="ECO:0000313" key="1">
    <source>
        <dbReference type="EMBL" id="KAH3790531.1"/>
    </source>
</evidence>
<evidence type="ECO:0000313" key="2">
    <source>
        <dbReference type="Proteomes" id="UP000828390"/>
    </source>
</evidence>
<protein>
    <submittedName>
        <fullName evidence="1">Uncharacterized protein</fullName>
    </submittedName>
</protein>
<organism evidence="1 2">
    <name type="scientific">Dreissena polymorpha</name>
    <name type="common">Zebra mussel</name>
    <name type="synonym">Mytilus polymorpha</name>
    <dbReference type="NCBI Taxonomy" id="45954"/>
    <lineage>
        <taxon>Eukaryota</taxon>
        <taxon>Metazoa</taxon>
        <taxon>Spiralia</taxon>
        <taxon>Lophotrochozoa</taxon>
        <taxon>Mollusca</taxon>
        <taxon>Bivalvia</taxon>
        <taxon>Autobranchia</taxon>
        <taxon>Heteroconchia</taxon>
        <taxon>Euheterodonta</taxon>
        <taxon>Imparidentia</taxon>
        <taxon>Neoheterodontei</taxon>
        <taxon>Myida</taxon>
        <taxon>Dreissenoidea</taxon>
        <taxon>Dreissenidae</taxon>
        <taxon>Dreissena</taxon>
    </lineage>
</organism>
<name>A0A9D4F381_DREPO</name>
<dbReference type="AlphaFoldDB" id="A0A9D4F381"/>
<proteinExistence type="predicted"/>
<dbReference type="Proteomes" id="UP000828390">
    <property type="component" value="Unassembled WGS sequence"/>
</dbReference>
<dbReference type="EMBL" id="JAIWYP010000008">
    <property type="protein sequence ID" value="KAH3790531.1"/>
    <property type="molecule type" value="Genomic_DNA"/>
</dbReference>
<feature type="non-terminal residue" evidence="1">
    <location>
        <position position="69"/>
    </location>
</feature>
<reference evidence="1" key="1">
    <citation type="journal article" date="2019" name="bioRxiv">
        <title>The Genome of the Zebra Mussel, Dreissena polymorpha: A Resource for Invasive Species Research.</title>
        <authorList>
            <person name="McCartney M.A."/>
            <person name="Auch B."/>
            <person name="Kono T."/>
            <person name="Mallez S."/>
            <person name="Zhang Y."/>
            <person name="Obille A."/>
            <person name="Becker A."/>
            <person name="Abrahante J.E."/>
            <person name="Garbe J."/>
            <person name="Badalamenti J.P."/>
            <person name="Herman A."/>
            <person name="Mangelson H."/>
            <person name="Liachko I."/>
            <person name="Sullivan S."/>
            <person name="Sone E.D."/>
            <person name="Koren S."/>
            <person name="Silverstein K.A.T."/>
            <person name="Beckman K.B."/>
            <person name="Gohl D.M."/>
        </authorList>
    </citation>
    <scope>NUCLEOTIDE SEQUENCE</scope>
    <source>
        <strain evidence="1">Duluth1</strain>
        <tissue evidence="1">Whole animal</tissue>
    </source>
</reference>
<gene>
    <name evidence="1" type="ORF">DPMN_168733</name>
</gene>
<comment type="caution">
    <text evidence="1">The sequence shown here is derived from an EMBL/GenBank/DDBJ whole genome shotgun (WGS) entry which is preliminary data.</text>
</comment>